<dbReference type="Proteomes" id="UP000199529">
    <property type="component" value="Unassembled WGS sequence"/>
</dbReference>
<reference evidence="3" key="1">
    <citation type="submission" date="2016-10" db="EMBL/GenBank/DDBJ databases">
        <authorList>
            <person name="Varghese N."/>
            <person name="Submissions S."/>
        </authorList>
    </citation>
    <scope>NUCLEOTIDE SEQUENCE [LARGE SCALE GENOMIC DNA]</scope>
    <source>
        <strain evidence="3">CGMCC 4.3530</strain>
    </source>
</reference>
<feature type="compositionally biased region" description="Basic and acidic residues" evidence="1">
    <location>
        <begin position="162"/>
        <end position="212"/>
    </location>
</feature>
<gene>
    <name evidence="2" type="ORF">SAMN05216215_110114</name>
</gene>
<evidence type="ECO:0000313" key="3">
    <source>
        <dbReference type="Proteomes" id="UP000199529"/>
    </source>
</evidence>
<feature type="region of interest" description="Disordered" evidence="1">
    <location>
        <begin position="143"/>
        <end position="250"/>
    </location>
</feature>
<dbReference type="EMBL" id="FNOK01000101">
    <property type="protein sequence ID" value="SDZ56378.1"/>
    <property type="molecule type" value="Genomic_DNA"/>
</dbReference>
<sequence length="294" mass="31677">MLVAADPDLRVYAGLLGDPGALPGKLRAYAGKPKKDLRLANAGVTSFMWLNTVLGGRVDQLALTGRYGPEVLLGLYELLLRQPRRGDRAPRIALLVAELLGVRPDQGSSNSWNPGVWFAGSWNPGDWFGRSWNPRDWFGRWGGKGLPATGGEKTAPEVVEEKEEKTAAEVVDEKTATETRGEKTAAEVVDEKTRSNDPDDRDGLDSDERALLAEESDAASIVSALSDGSDRTDTTSLAEGEDNDTGRVRETRFEFADPMLGMGGSRDALWSDGADPQVETFVKTLGTAVADTPT</sequence>
<feature type="non-terminal residue" evidence="2">
    <location>
        <position position="294"/>
    </location>
</feature>
<accession>A0A1H3U1Y1</accession>
<dbReference type="AlphaFoldDB" id="A0A1H3U1Y1"/>
<name>A0A1H3U1Y1_9PSEU</name>
<proteinExistence type="predicted"/>
<keyword evidence="3" id="KW-1185">Reference proteome</keyword>
<organism evidence="2 3">
    <name type="scientific">Saccharopolyspora shandongensis</name>
    <dbReference type="NCBI Taxonomy" id="418495"/>
    <lineage>
        <taxon>Bacteria</taxon>
        <taxon>Bacillati</taxon>
        <taxon>Actinomycetota</taxon>
        <taxon>Actinomycetes</taxon>
        <taxon>Pseudonocardiales</taxon>
        <taxon>Pseudonocardiaceae</taxon>
        <taxon>Saccharopolyspora</taxon>
    </lineage>
</organism>
<dbReference type="STRING" id="418495.SAMN05216215_110114"/>
<protein>
    <submittedName>
        <fullName evidence="2">Uncharacterized protein</fullName>
    </submittedName>
</protein>
<evidence type="ECO:0000256" key="1">
    <source>
        <dbReference type="SAM" id="MobiDB-lite"/>
    </source>
</evidence>
<evidence type="ECO:0000313" key="2">
    <source>
        <dbReference type="EMBL" id="SDZ56378.1"/>
    </source>
</evidence>